<name>A0A9P4J2S0_9PEZI</name>
<evidence type="ECO:0000313" key="1">
    <source>
        <dbReference type="EMBL" id="KAF2152185.1"/>
    </source>
</evidence>
<comment type="caution">
    <text evidence="1">The sequence shown here is derived from an EMBL/GenBank/DDBJ whole genome shotgun (WGS) entry which is preliminary data.</text>
</comment>
<sequence length="246" mass="27799">MATDNESSLDWLSGDSEAILFATTHDLFAEAHRWGFLVFRTTTDSTSSNDWDDALEVLYDFVAFSITYERLTIDENADEGVEELILSKFDLTVVYDPGLKGADDRVIRAYFREWESCNSRRPALDSIALTLDDNAVLSLVSCPRPQADIEELDDNFGYVRVVDMDYDETSSEAVPHYKGWMLCKADALVDLYSMIHMQKMRALAPEIEKHGQIPLYIGDGYIGQLIDPSEREWPQFKAVAAGPESD</sequence>
<proteinExistence type="predicted"/>
<dbReference type="AlphaFoldDB" id="A0A9P4J2S0"/>
<keyword evidence="2" id="KW-1185">Reference proteome</keyword>
<organism evidence="1 2">
    <name type="scientific">Myriangium duriaei CBS 260.36</name>
    <dbReference type="NCBI Taxonomy" id="1168546"/>
    <lineage>
        <taxon>Eukaryota</taxon>
        <taxon>Fungi</taxon>
        <taxon>Dikarya</taxon>
        <taxon>Ascomycota</taxon>
        <taxon>Pezizomycotina</taxon>
        <taxon>Dothideomycetes</taxon>
        <taxon>Dothideomycetidae</taxon>
        <taxon>Myriangiales</taxon>
        <taxon>Myriangiaceae</taxon>
        <taxon>Myriangium</taxon>
    </lineage>
</organism>
<gene>
    <name evidence="1" type="ORF">K461DRAFT_143251</name>
</gene>
<protein>
    <submittedName>
        <fullName evidence="1">Uncharacterized protein</fullName>
    </submittedName>
</protein>
<reference evidence="1" key="1">
    <citation type="journal article" date="2020" name="Stud. Mycol.">
        <title>101 Dothideomycetes genomes: a test case for predicting lifestyles and emergence of pathogens.</title>
        <authorList>
            <person name="Haridas S."/>
            <person name="Albert R."/>
            <person name="Binder M."/>
            <person name="Bloem J."/>
            <person name="Labutti K."/>
            <person name="Salamov A."/>
            <person name="Andreopoulos B."/>
            <person name="Baker S."/>
            <person name="Barry K."/>
            <person name="Bills G."/>
            <person name="Bluhm B."/>
            <person name="Cannon C."/>
            <person name="Castanera R."/>
            <person name="Culley D."/>
            <person name="Daum C."/>
            <person name="Ezra D."/>
            <person name="Gonzalez J."/>
            <person name="Henrissat B."/>
            <person name="Kuo A."/>
            <person name="Liang C."/>
            <person name="Lipzen A."/>
            <person name="Lutzoni F."/>
            <person name="Magnuson J."/>
            <person name="Mondo S."/>
            <person name="Nolan M."/>
            <person name="Ohm R."/>
            <person name="Pangilinan J."/>
            <person name="Park H.-J."/>
            <person name="Ramirez L."/>
            <person name="Alfaro M."/>
            <person name="Sun H."/>
            <person name="Tritt A."/>
            <person name="Yoshinaga Y."/>
            <person name="Zwiers L.-H."/>
            <person name="Turgeon B."/>
            <person name="Goodwin S."/>
            <person name="Spatafora J."/>
            <person name="Crous P."/>
            <person name="Grigoriev I."/>
        </authorList>
    </citation>
    <scope>NUCLEOTIDE SEQUENCE</scope>
    <source>
        <strain evidence="1">CBS 260.36</strain>
    </source>
</reference>
<evidence type="ECO:0000313" key="2">
    <source>
        <dbReference type="Proteomes" id="UP000799439"/>
    </source>
</evidence>
<accession>A0A9P4J2S0</accession>
<dbReference type="EMBL" id="ML996086">
    <property type="protein sequence ID" value="KAF2152185.1"/>
    <property type="molecule type" value="Genomic_DNA"/>
</dbReference>
<dbReference type="Proteomes" id="UP000799439">
    <property type="component" value="Unassembled WGS sequence"/>
</dbReference>